<organism evidence="3 4">
    <name type="scientific">Paramaledivibacter caminithermalis (strain DSM 15212 / CIP 107654 / DViRD3)</name>
    <name type="common">Clostridium caminithermale</name>
    <dbReference type="NCBI Taxonomy" id="1121301"/>
    <lineage>
        <taxon>Bacteria</taxon>
        <taxon>Bacillati</taxon>
        <taxon>Bacillota</taxon>
        <taxon>Clostridia</taxon>
        <taxon>Peptostreptococcales</taxon>
        <taxon>Caminicellaceae</taxon>
        <taxon>Paramaledivibacter</taxon>
    </lineage>
</organism>
<dbReference type="STRING" id="1121301.SAMN02745912_02695"/>
<evidence type="ECO:0000259" key="2">
    <source>
        <dbReference type="SMART" id="SM00893"/>
    </source>
</evidence>
<dbReference type="Pfam" id="PF01012">
    <property type="entry name" value="ETF"/>
    <property type="match status" value="1"/>
</dbReference>
<dbReference type="Proteomes" id="UP000184465">
    <property type="component" value="Unassembled WGS sequence"/>
</dbReference>
<accession>A0A1M6QS84</accession>
<dbReference type="InterPro" id="IPR014730">
    <property type="entry name" value="ETF_a/b_N"/>
</dbReference>
<dbReference type="SMART" id="SM00893">
    <property type="entry name" value="ETF"/>
    <property type="match status" value="1"/>
</dbReference>
<dbReference type="InterPro" id="IPR012255">
    <property type="entry name" value="ETF_b"/>
</dbReference>
<dbReference type="InterPro" id="IPR014729">
    <property type="entry name" value="Rossmann-like_a/b/a_fold"/>
</dbReference>
<dbReference type="CDD" id="cd01714">
    <property type="entry name" value="ETF_beta"/>
    <property type="match status" value="1"/>
</dbReference>
<dbReference type="GO" id="GO:0009055">
    <property type="term" value="F:electron transfer activity"/>
    <property type="evidence" value="ECO:0007669"/>
    <property type="project" value="InterPro"/>
</dbReference>
<dbReference type="InterPro" id="IPR033948">
    <property type="entry name" value="ETF_beta_N"/>
</dbReference>
<reference evidence="3 4" key="1">
    <citation type="submission" date="2016-11" db="EMBL/GenBank/DDBJ databases">
        <authorList>
            <person name="Jaros S."/>
            <person name="Januszkiewicz K."/>
            <person name="Wedrychowicz H."/>
        </authorList>
    </citation>
    <scope>NUCLEOTIDE SEQUENCE [LARGE SCALE GENOMIC DNA]</scope>
    <source>
        <strain evidence="3 4">DSM 15212</strain>
    </source>
</reference>
<dbReference type="OrthoDB" id="9804960at2"/>
<proteinExistence type="predicted"/>
<dbReference type="SUPFAM" id="SSF52402">
    <property type="entry name" value="Adenine nucleotide alpha hydrolases-like"/>
    <property type="match status" value="1"/>
</dbReference>
<dbReference type="EMBL" id="FRAG01000038">
    <property type="protein sequence ID" value="SHK22970.1"/>
    <property type="molecule type" value="Genomic_DNA"/>
</dbReference>
<dbReference type="RefSeq" id="WP_073151030.1">
    <property type="nucleotide sequence ID" value="NZ_FRAG01000038.1"/>
</dbReference>
<dbReference type="AlphaFoldDB" id="A0A1M6QS84"/>
<dbReference type="PIRSF" id="PIRSF000090">
    <property type="entry name" value="Beta-ETF"/>
    <property type="match status" value="1"/>
</dbReference>
<sequence length="266" mass="29468">MNIIVCIKQVLDTDEIQLNPDTNTIVRENVKAIINPFDTYALEEGLRIKENIGIGKVIALSMGIPSVTEILREAIGMGVDDAILLSDTIFAGSDTLATAYILSMGIKKIGKYDLIICGKQAIDGDTAQVGPSLAEKLGIPHVTNVKKIEEINKEFIRCQRLTENGYDVLEIELPALITVVKDINEPRMLSLKGAIKAKKAFIEVWNAEDVEVDRKRCGLTGSPTKVVKTYTPVYNIQSEFIKGEPYDQAKKLVDKLFSYNKLKIIK</sequence>
<feature type="domain" description="Electron transfer flavoprotein alpha/beta-subunit N-terminal" evidence="2">
    <location>
        <begin position="22"/>
        <end position="214"/>
    </location>
</feature>
<dbReference type="Gene3D" id="3.40.50.620">
    <property type="entry name" value="HUPs"/>
    <property type="match status" value="1"/>
</dbReference>
<evidence type="ECO:0000256" key="1">
    <source>
        <dbReference type="ARBA" id="ARBA00042002"/>
    </source>
</evidence>
<keyword evidence="4" id="KW-1185">Reference proteome</keyword>
<evidence type="ECO:0000313" key="3">
    <source>
        <dbReference type="EMBL" id="SHK22970.1"/>
    </source>
</evidence>
<name>A0A1M6QS84_PARC5</name>
<dbReference type="PANTHER" id="PTHR21294">
    <property type="entry name" value="ELECTRON TRANSFER FLAVOPROTEIN BETA-SUBUNIT"/>
    <property type="match status" value="1"/>
</dbReference>
<dbReference type="PANTHER" id="PTHR21294:SF17">
    <property type="entry name" value="PROTEIN FIXA"/>
    <property type="match status" value="1"/>
</dbReference>
<evidence type="ECO:0000313" key="4">
    <source>
        <dbReference type="Proteomes" id="UP000184465"/>
    </source>
</evidence>
<protein>
    <recommendedName>
        <fullName evidence="1">Electron transfer flavoprotein small subunit</fullName>
    </recommendedName>
</protein>
<gene>
    <name evidence="3" type="ORF">SAMN02745912_02695</name>
</gene>